<dbReference type="PANTHER" id="PTHR45947">
    <property type="entry name" value="SULFOQUINOVOSYL TRANSFERASE SQD2"/>
    <property type="match status" value="1"/>
</dbReference>
<dbReference type="Pfam" id="PF00534">
    <property type="entry name" value="Glycos_transf_1"/>
    <property type="match status" value="1"/>
</dbReference>
<reference evidence="3 4" key="2">
    <citation type="submission" date="2021-08" db="EMBL/GenBank/DDBJ databases">
        <title>Rheinheimera aquimaris sp. nov., isolated from seawater of the East Sea in Korea.</title>
        <authorList>
            <person name="Kim K.H."/>
            <person name="Wenting R."/>
            <person name="Kim K.R."/>
            <person name="Jeon C.O."/>
        </authorList>
    </citation>
    <scope>NUCLEOTIDE SEQUENCE [LARGE SCALE GENOMIC DNA]</scope>
    <source>
        <strain evidence="3 4">MA-13</strain>
    </source>
</reference>
<organism evidence="3 4">
    <name type="scientific">Rheinheimera maricola</name>
    <dbReference type="NCBI Taxonomy" id="2793282"/>
    <lineage>
        <taxon>Bacteria</taxon>
        <taxon>Pseudomonadati</taxon>
        <taxon>Pseudomonadota</taxon>
        <taxon>Gammaproteobacteria</taxon>
        <taxon>Chromatiales</taxon>
        <taxon>Chromatiaceae</taxon>
        <taxon>Rheinheimera</taxon>
    </lineage>
</organism>
<dbReference type="Pfam" id="PF13439">
    <property type="entry name" value="Glyco_transf_4"/>
    <property type="match status" value="1"/>
</dbReference>
<name>A0ABS7X850_9GAMM</name>
<dbReference type="Proteomes" id="UP000663814">
    <property type="component" value="Unassembled WGS sequence"/>
</dbReference>
<proteinExistence type="predicted"/>
<dbReference type="RefSeq" id="WP_205311261.1">
    <property type="nucleotide sequence ID" value="NZ_JAERPS020000003.1"/>
</dbReference>
<dbReference type="InterPro" id="IPR050194">
    <property type="entry name" value="Glycosyltransferase_grp1"/>
</dbReference>
<accession>A0ABS7X850</accession>
<dbReference type="PANTHER" id="PTHR45947:SF3">
    <property type="entry name" value="SULFOQUINOVOSYL TRANSFERASE SQD2"/>
    <property type="match status" value="1"/>
</dbReference>
<feature type="domain" description="Glycosyltransferase subfamily 4-like N-terminal" evidence="2">
    <location>
        <begin position="21"/>
        <end position="173"/>
    </location>
</feature>
<keyword evidence="4" id="KW-1185">Reference proteome</keyword>
<dbReference type="Gene3D" id="3.40.50.2000">
    <property type="entry name" value="Glycogen Phosphorylase B"/>
    <property type="match status" value="2"/>
</dbReference>
<sequence length="379" mass="41877">MSISLHKLRICLVGPIAPPAGGMANQTRQLLELLRQDGAEVELVAVNAPYQPAFVGKIPGLRALFRLVPYLYRLFRACGRAQVVHIMANSGWSWHLFAAPALWLAHLRCTPVIVNYRGGHADSFFARSWRSVNFSLRHASAIVVPSVFLQQVFNRYQQADNAVPLAIVPNILDQQLFYPRPPAAQSNNSQDITVSPHCIVTRNLETIYDVATSITAFAQLKQDHPDATLTIAGSGPLLSQLQQQVQQLKLENAVKFAGRLSAEQMAQLYRSADIMLNSSLVDNSPNSIIEALACAVPVVSSNVGGISHLVRHRHDALLFNAGDSQAMYQLASEVLQNASLRQQLISNGLSNSQRFYWPEVKQRLAQQYHAAMQQQESGK</sequence>
<feature type="domain" description="Glycosyl transferase family 1" evidence="1">
    <location>
        <begin position="204"/>
        <end position="348"/>
    </location>
</feature>
<reference evidence="3 4" key="1">
    <citation type="submission" date="2020-12" db="EMBL/GenBank/DDBJ databases">
        <authorList>
            <person name="Ruan W."/>
            <person name="Khan S.A."/>
            <person name="Jeon C.O."/>
        </authorList>
    </citation>
    <scope>NUCLEOTIDE SEQUENCE [LARGE SCALE GENOMIC DNA]</scope>
    <source>
        <strain evidence="3 4">MA-13</strain>
    </source>
</reference>
<dbReference type="CDD" id="cd03801">
    <property type="entry name" value="GT4_PimA-like"/>
    <property type="match status" value="1"/>
</dbReference>
<evidence type="ECO:0000313" key="4">
    <source>
        <dbReference type="Proteomes" id="UP000663814"/>
    </source>
</evidence>
<dbReference type="InterPro" id="IPR001296">
    <property type="entry name" value="Glyco_trans_1"/>
</dbReference>
<protein>
    <submittedName>
        <fullName evidence="3">Glycosyltransferase family 4 protein</fullName>
    </submittedName>
</protein>
<dbReference type="EMBL" id="JAERPS020000003">
    <property type="protein sequence ID" value="MBZ9611726.1"/>
    <property type="molecule type" value="Genomic_DNA"/>
</dbReference>
<evidence type="ECO:0000313" key="3">
    <source>
        <dbReference type="EMBL" id="MBZ9611726.1"/>
    </source>
</evidence>
<evidence type="ECO:0000259" key="1">
    <source>
        <dbReference type="Pfam" id="PF00534"/>
    </source>
</evidence>
<gene>
    <name evidence="3" type="ORF">I4W93_008960</name>
</gene>
<dbReference type="SUPFAM" id="SSF53756">
    <property type="entry name" value="UDP-Glycosyltransferase/glycogen phosphorylase"/>
    <property type="match status" value="1"/>
</dbReference>
<evidence type="ECO:0000259" key="2">
    <source>
        <dbReference type="Pfam" id="PF13439"/>
    </source>
</evidence>
<dbReference type="InterPro" id="IPR028098">
    <property type="entry name" value="Glyco_trans_4-like_N"/>
</dbReference>
<comment type="caution">
    <text evidence="3">The sequence shown here is derived from an EMBL/GenBank/DDBJ whole genome shotgun (WGS) entry which is preliminary data.</text>
</comment>